<evidence type="ECO:0000256" key="3">
    <source>
        <dbReference type="ARBA" id="ARBA00022603"/>
    </source>
</evidence>
<dbReference type="InterPro" id="IPR029063">
    <property type="entry name" value="SAM-dependent_MTases_sf"/>
</dbReference>
<dbReference type="PANTHER" id="PTHR47816">
    <property type="entry name" value="RIBOSOMAL RNA SMALL SUBUNIT METHYLTRANSFERASE C"/>
    <property type="match status" value="1"/>
</dbReference>
<dbReference type="PANTHER" id="PTHR47816:SF4">
    <property type="entry name" value="RIBOSOMAL RNA SMALL SUBUNIT METHYLTRANSFERASE C"/>
    <property type="match status" value="1"/>
</dbReference>
<evidence type="ECO:0000313" key="8">
    <source>
        <dbReference type="EMBL" id="GMG88723.1"/>
    </source>
</evidence>
<name>A0ABQ6M2Z7_9GAMM</name>
<evidence type="ECO:0000259" key="7">
    <source>
        <dbReference type="Pfam" id="PF08468"/>
    </source>
</evidence>
<dbReference type="InterPro" id="IPR046977">
    <property type="entry name" value="RsmC/RlmG"/>
</dbReference>
<sequence>MTKTKATPITARLTSLLSGAGSDTLWLAEEGSKQVLEHLQGFQGQMLCNRWDLHEQARTAGIQSRFSDFDFADIDTQQIRTVIVRVPKERAVVHHLLNQCARHLPSGSELRLIGEKQSGIKTYAKRGAALFQCGKKIEKSGNLYEVVLTRGESTGPLLADDDYAELRVLTLARGAETLDALTKPGLFGWDKIDLGSQILSETLPSALADTLPQTGATIVDLGCGYGYLSLKLAELVAELVTESTAELNLIATDNNAAALKACARNLAMLAEQAVVIPSDAGDTIESAAADLVICNPPFHRGAQVEEDLTDRFLANAARILKPGAVALFVVNEFIPVPRKSAGRYSACEEIRHRDGFKVYQLKNQ</sequence>
<organism evidence="8 9">
    <name type="scientific">Biformimicrobium ophioploci</name>
    <dbReference type="NCBI Taxonomy" id="3036711"/>
    <lineage>
        <taxon>Bacteria</taxon>
        <taxon>Pseudomonadati</taxon>
        <taxon>Pseudomonadota</taxon>
        <taxon>Gammaproteobacteria</taxon>
        <taxon>Cellvibrionales</taxon>
        <taxon>Microbulbiferaceae</taxon>
        <taxon>Biformimicrobium</taxon>
    </lineage>
</organism>
<dbReference type="InterPro" id="IPR013675">
    <property type="entry name" value="Mtase_sm_N"/>
</dbReference>
<keyword evidence="1" id="KW-0963">Cytoplasm</keyword>
<dbReference type="SUPFAM" id="SSF53335">
    <property type="entry name" value="S-adenosyl-L-methionine-dependent methyltransferases"/>
    <property type="match status" value="1"/>
</dbReference>
<accession>A0ABQ6M2Z7</accession>
<dbReference type="RefSeq" id="WP_285765330.1">
    <property type="nucleotide sequence ID" value="NZ_BSYJ01000008.1"/>
</dbReference>
<keyword evidence="3" id="KW-0489">Methyltransferase</keyword>
<keyword evidence="4" id="KW-0808">Transferase</keyword>
<keyword evidence="5" id="KW-0949">S-adenosyl-L-methionine</keyword>
<evidence type="ECO:0000313" key="9">
    <source>
        <dbReference type="Proteomes" id="UP001224392"/>
    </source>
</evidence>
<evidence type="ECO:0000256" key="2">
    <source>
        <dbReference type="ARBA" id="ARBA00022552"/>
    </source>
</evidence>
<dbReference type="EMBL" id="BSYJ01000008">
    <property type="protein sequence ID" value="GMG88723.1"/>
    <property type="molecule type" value="Genomic_DNA"/>
</dbReference>
<dbReference type="Pfam" id="PF08468">
    <property type="entry name" value="MTS_N"/>
    <property type="match status" value="1"/>
</dbReference>
<dbReference type="InterPro" id="IPR007848">
    <property type="entry name" value="Small_mtfrase_dom"/>
</dbReference>
<keyword evidence="9" id="KW-1185">Reference proteome</keyword>
<dbReference type="Gene3D" id="3.40.50.150">
    <property type="entry name" value="Vaccinia Virus protein VP39"/>
    <property type="match status" value="2"/>
</dbReference>
<evidence type="ECO:0000259" key="6">
    <source>
        <dbReference type="Pfam" id="PF05175"/>
    </source>
</evidence>
<dbReference type="InterPro" id="IPR002052">
    <property type="entry name" value="DNA_methylase_N6_adenine_CS"/>
</dbReference>
<reference evidence="8 9" key="1">
    <citation type="submission" date="2023-04" db="EMBL/GenBank/DDBJ databases">
        <title>Marinobulbifer ophiurae gen. nov., sp. Nov., isolate from tissue of brittle star Ophioplocus japonicus.</title>
        <authorList>
            <person name="Kawano K."/>
            <person name="Sawayama S."/>
            <person name="Nakagawa S."/>
        </authorList>
    </citation>
    <scope>NUCLEOTIDE SEQUENCE [LARGE SCALE GENOMIC DNA]</scope>
    <source>
        <strain evidence="8 9">NKW57</strain>
    </source>
</reference>
<evidence type="ECO:0000256" key="1">
    <source>
        <dbReference type="ARBA" id="ARBA00022490"/>
    </source>
</evidence>
<dbReference type="Proteomes" id="UP001224392">
    <property type="component" value="Unassembled WGS sequence"/>
</dbReference>
<gene>
    <name evidence="8" type="primary">rsmC</name>
    <name evidence="8" type="ORF">MNKW57_30440</name>
</gene>
<evidence type="ECO:0000256" key="4">
    <source>
        <dbReference type="ARBA" id="ARBA00022679"/>
    </source>
</evidence>
<keyword evidence="2" id="KW-0698">rRNA processing</keyword>
<dbReference type="PROSITE" id="PS00092">
    <property type="entry name" value="N6_MTASE"/>
    <property type="match status" value="1"/>
</dbReference>
<protein>
    <submittedName>
        <fullName evidence="8">16S rRNA (Guanine(1207)-N(2))-methyltransferase RsmC</fullName>
    </submittedName>
</protein>
<feature type="domain" description="Methyltransferase small N-terminal" evidence="7">
    <location>
        <begin position="30"/>
        <end position="137"/>
    </location>
</feature>
<comment type="caution">
    <text evidence="8">The sequence shown here is derived from an EMBL/GenBank/DDBJ whole genome shotgun (WGS) entry which is preliminary data.</text>
</comment>
<feature type="domain" description="Methyltransferase small" evidence="6">
    <location>
        <begin position="180"/>
        <end position="360"/>
    </location>
</feature>
<dbReference type="Pfam" id="PF05175">
    <property type="entry name" value="MTS"/>
    <property type="match status" value="1"/>
</dbReference>
<dbReference type="CDD" id="cd02440">
    <property type="entry name" value="AdoMet_MTases"/>
    <property type="match status" value="1"/>
</dbReference>
<evidence type="ECO:0000256" key="5">
    <source>
        <dbReference type="ARBA" id="ARBA00022691"/>
    </source>
</evidence>
<proteinExistence type="predicted"/>